<keyword evidence="4" id="KW-0472">Membrane</keyword>
<evidence type="ECO:0000256" key="4">
    <source>
        <dbReference type="ARBA" id="ARBA00023136"/>
    </source>
</evidence>
<comment type="similarity">
    <text evidence="2">Belongs to the MipA/OmpV family.</text>
</comment>
<protein>
    <submittedName>
        <fullName evidence="6">MipA/OmpV family protein</fullName>
    </submittedName>
</protein>
<organism evidence="6 7">
    <name type="scientific">Vibrio gallaecicus</name>
    <dbReference type="NCBI Taxonomy" id="552386"/>
    <lineage>
        <taxon>Bacteria</taxon>
        <taxon>Pseudomonadati</taxon>
        <taxon>Pseudomonadota</taxon>
        <taxon>Gammaproteobacteria</taxon>
        <taxon>Vibrionales</taxon>
        <taxon>Vibrionaceae</taxon>
        <taxon>Vibrio</taxon>
    </lineage>
</organism>
<dbReference type="Proteomes" id="UP001570417">
    <property type="component" value="Unassembled WGS sequence"/>
</dbReference>
<evidence type="ECO:0000256" key="1">
    <source>
        <dbReference type="ARBA" id="ARBA00004442"/>
    </source>
</evidence>
<dbReference type="Pfam" id="PF06629">
    <property type="entry name" value="MipA"/>
    <property type="match status" value="1"/>
</dbReference>
<dbReference type="PANTHER" id="PTHR38776">
    <property type="entry name" value="MLTA-INTERACTING PROTEIN-RELATED"/>
    <property type="match status" value="1"/>
</dbReference>
<reference evidence="6 7" key="1">
    <citation type="journal article" date="2024" name="ISME J.">
        <title>Tailless and filamentous prophages are predominant in marine Vibrio.</title>
        <authorList>
            <person name="Steensen K."/>
            <person name="Seneca J."/>
            <person name="Bartlau N."/>
            <person name="Yu X.A."/>
            <person name="Hussain F.A."/>
            <person name="Polz M.F."/>
        </authorList>
    </citation>
    <scope>NUCLEOTIDE SEQUENCE [LARGE SCALE GENOMIC DNA]</scope>
    <source>
        <strain evidence="6 7">10N.222.51.A1</strain>
    </source>
</reference>
<evidence type="ECO:0000313" key="7">
    <source>
        <dbReference type="Proteomes" id="UP001570417"/>
    </source>
</evidence>
<proteinExistence type="inferred from homology"/>
<dbReference type="EMBL" id="JBFRUW010000049">
    <property type="protein sequence ID" value="MFA0569293.1"/>
    <property type="molecule type" value="Genomic_DNA"/>
</dbReference>
<gene>
    <name evidence="6" type="ORF">AB4566_13550</name>
</gene>
<evidence type="ECO:0000256" key="2">
    <source>
        <dbReference type="ARBA" id="ARBA00005722"/>
    </source>
</evidence>
<name>A0ABV4ND71_9VIBR</name>
<keyword evidence="5" id="KW-0998">Cell outer membrane</keyword>
<dbReference type="InterPro" id="IPR010583">
    <property type="entry name" value="MipA"/>
</dbReference>
<comment type="caution">
    <text evidence="6">The sequence shown here is derived from an EMBL/GenBank/DDBJ whole genome shotgun (WGS) entry which is preliminary data.</text>
</comment>
<evidence type="ECO:0000256" key="5">
    <source>
        <dbReference type="ARBA" id="ARBA00023237"/>
    </source>
</evidence>
<evidence type="ECO:0000256" key="3">
    <source>
        <dbReference type="ARBA" id="ARBA00022729"/>
    </source>
</evidence>
<accession>A0ABV4ND71</accession>
<sequence length="226" mass="24715">MVVADEQYYDYGFIGLSGSYGESVFSAEDEASISPEPNLFYNGKYGFVDGSLVNVSVLPYVGISGQWRFAEVSDDFEDIPTGIQDRDGSGELGFTVGTVGARITFLHDVSSVHDGYEVQAHLGRSFDTPIQNLTLTPYVEVDYRDKKLSQHLYNISVAESAASGLSAHNSGSSWVYQGGLIGIYTFAPKWLALAKFELESHDSDSPLVQRDLGWAMSLGVAYKFTD</sequence>
<dbReference type="PANTHER" id="PTHR38776:SF1">
    <property type="entry name" value="MLTA-INTERACTING PROTEIN-RELATED"/>
    <property type="match status" value="1"/>
</dbReference>
<keyword evidence="7" id="KW-1185">Reference proteome</keyword>
<comment type="subcellular location">
    <subcellularLocation>
        <location evidence="1">Cell outer membrane</location>
    </subcellularLocation>
</comment>
<keyword evidence="3" id="KW-0732">Signal</keyword>
<evidence type="ECO:0000313" key="6">
    <source>
        <dbReference type="EMBL" id="MFA0569293.1"/>
    </source>
</evidence>